<name>A0AAV7V2U0_PLEWA</name>
<reference evidence="2" key="1">
    <citation type="journal article" date="2022" name="bioRxiv">
        <title>Sequencing and chromosome-scale assembly of the giantPleurodeles waltlgenome.</title>
        <authorList>
            <person name="Brown T."/>
            <person name="Elewa A."/>
            <person name="Iarovenko S."/>
            <person name="Subramanian E."/>
            <person name="Araus A.J."/>
            <person name="Petzold A."/>
            <person name="Susuki M."/>
            <person name="Suzuki K.-i.T."/>
            <person name="Hayashi T."/>
            <person name="Toyoda A."/>
            <person name="Oliveira C."/>
            <person name="Osipova E."/>
            <person name="Leigh N.D."/>
            <person name="Simon A."/>
            <person name="Yun M.H."/>
        </authorList>
    </citation>
    <scope>NUCLEOTIDE SEQUENCE</scope>
    <source>
        <strain evidence="2">20211129_DDA</strain>
        <tissue evidence="2">Liver</tissue>
    </source>
</reference>
<organism evidence="2 3">
    <name type="scientific">Pleurodeles waltl</name>
    <name type="common">Iberian ribbed newt</name>
    <dbReference type="NCBI Taxonomy" id="8319"/>
    <lineage>
        <taxon>Eukaryota</taxon>
        <taxon>Metazoa</taxon>
        <taxon>Chordata</taxon>
        <taxon>Craniata</taxon>
        <taxon>Vertebrata</taxon>
        <taxon>Euteleostomi</taxon>
        <taxon>Amphibia</taxon>
        <taxon>Batrachia</taxon>
        <taxon>Caudata</taxon>
        <taxon>Salamandroidea</taxon>
        <taxon>Salamandridae</taxon>
        <taxon>Pleurodelinae</taxon>
        <taxon>Pleurodeles</taxon>
    </lineage>
</organism>
<dbReference type="Proteomes" id="UP001066276">
    <property type="component" value="Chromosome 2_2"/>
</dbReference>
<evidence type="ECO:0000313" key="3">
    <source>
        <dbReference type="Proteomes" id="UP001066276"/>
    </source>
</evidence>
<keyword evidence="3" id="KW-1185">Reference proteome</keyword>
<dbReference type="EMBL" id="JANPWB010000004">
    <property type="protein sequence ID" value="KAJ1195096.1"/>
    <property type="molecule type" value="Genomic_DNA"/>
</dbReference>
<evidence type="ECO:0000256" key="1">
    <source>
        <dbReference type="SAM" id="MobiDB-lite"/>
    </source>
</evidence>
<evidence type="ECO:0000313" key="2">
    <source>
        <dbReference type="EMBL" id="KAJ1195096.1"/>
    </source>
</evidence>
<feature type="region of interest" description="Disordered" evidence="1">
    <location>
        <begin position="527"/>
        <end position="546"/>
    </location>
</feature>
<protein>
    <submittedName>
        <fullName evidence="2">Uncharacterized protein</fullName>
    </submittedName>
</protein>
<comment type="caution">
    <text evidence="2">The sequence shown here is derived from an EMBL/GenBank/DDBJ whole genome shotgun (WGS) entry which is preliminary data.</text>
</comment>
<accession>A0AAV7V2U0</accession>
<gene>
    <name evidence="2" type="ORF">NDU88_004378</name>
</gene>
<proteinExistence type="predicted"/>
<dbReference type="AlphaFoldDB" id="A0AAV7V2U0"/>
<sequence length="546" mass="59526">MRSRSPIPPNVPVLASGSAGGLYALPGLAATGGPTRRSCLSLTRRSWGSAPHPLLFTPPKSADVPLRIFSLAVGGKGVCTPCASQCMVWGSSPPRVRLSLPAESRSRNGFTAPLRPPFCIAANSTPKVAADLKNVSAGDATFLASCVSSITLGKTHVMDSRLVLRRLHLGRRQVPVGAKEGNLWMTMTEELPTWVVAISRMSVQVMDSRLVLRRLHLGRRQVPVGAKEGNLWMTMTEELPTWVAAISRMSVQVMDSRLVLRRLHLGRRQVPVGAKEGNIWMTMTEELPTWVAADLKNVSAGDATVAGDPTAVCPPSPSERHISSELWVIRHPRKEGHRSELGFSPVSYVRARVMDSRLVLRRLHLGRRQVPVRAKEGNLWMTMTEELPTWVAAISRMSVQVMDSRLVLRRQHLGMRQVPVGAKEGNLWMTMTEELPTWYGCGDLKNVSAGDASFLASCVSSITLGKTHVMDSRLVLRRLHLGRRQVPVGAKEGNLWMTMTEELPTWVAADLKNVSAGDATVAGDPTGYGLQIGAEDTTPKQATDPG</sequence>